<dbReference type="GeneID" id="108017213"/>
<feature type="domain" description="DUF4776" evidence="2">
    <location>
        <begin position="318"/>
        <end position="515"/>
    </location>
</feature>
<feature type="domain" description="DUF4788" evidence="3">
    <location>
        <begin position="17"/>
        <end position="265"/>
    </location>
</feature>
<keyword evidence="4" id="KW-1185">Reference proteome</keyword>
<organism evidence="4 5">
    <name type="scientific">Drosophila suzukii</name>
    <name type="common">Spotted-wing drosophila fruit fly</name>
    <dbReference type="NCBI Taxonomy" id="28584"/>
    <lineage>
        <taxon>Eukaryota</taxon>
        <taxon>Metazoa</taxon>
        <taxon>Ecdysozoa</taxon>
        <taxon>Arthropoda</taxon>
        <taxon>Hexapoda</taxon>
        <taxon>Insecta</taxon>
        <taxon>Pterygota</taxon>
        <taxon>Neoptera</taxon>
        <taxon>Endopterygota</taxon>
        <taxon>Diptera</taxon>
        <taxon>Brachycera</taxon>
        <taxon>Muscomorpha</taxon>
        <taxon>Ephydroidea</taxon>
        <taxon>Drosophilidae</taxon>
        <taxon>Drosophila</taxon>
        <taxon>Sophophora</taxon>
    </lineage>
</organism>
<dbReference type="InterPro" id="IPR031992">
    <property type="entry name" value="DUF4788"/>
</dbReference>
<dbReference type="Pfam" id="PF16003">
    <property type="entry name" value="DUF4776"/>
    <property type="match status" value="2"/>
</dbReference>
<dbReference type="PANTHER" id="PTHR39079">
    <property type="entry name" value="FI08034P-RELATED"/>
    <property type="match status" value="1"/>
</dbReference>
<protein>
    <submittedName>
        <fullName evidence="5">Uncharacterized protein</fullName>
    </submittedName>
</protein>
<reference evidence="5" key="1">
    <citation type="submission" date="2025-08" db="UniProtKB">
        <authorList>
            <consortium name="RefSeq"/>
        </authorList>
    </citation>
    <scope>IDENTIFICATION</scope>
</reference>
<gene>
    <name evidence="5" type="primary">LOC108017213</name>
</gene>
<dbReference type="RefSeq" id="XP_016939700.4">
    <property type="nucleotide sequence ID" value="XM_017084211.4"/>
</dbReference>
<dbReference type="InterPro" id="IPR031949">
    <property type="entry name" value="DUF4776"/>
</dbReference>
<feature type="region of interest" description="Disordered" evidence="1">
    <location>
        <begin position="280"/>
        <end position="301"/>
    </location>
</feature>
<dbReference type="Pfam" id="PF16032">
    <property type="entry name" value="DUF4788"/>
    <property type="match status" value="1"/>
</dbReference>
<evidence type="ECO:0000259" key="2">
    <source>
        <dbReference type="Pfam" id="PF16003"/>
    </source>
</evidence>
<dbReference type="PANTHER" id="PTHR39079:SF1">
    <property type="entry name" value="GH11706P-RELATED"/>
    <property type="match status" value="1"/>
</dbReference>
<evidence type="ECO:0000313" key="4">
    <source>
        <dbReference type="Proteomes" id="UP001652628"/>
    </source>
</evidence>
<dbReference type="AlphaFoldDB" id="A0AB39ZNC8"/>
<evidence type="ECO:0000256" key="1">
    <source>
        <dbReference type="SAM" id="MobiDB-lite"/>
    </source>
</evidence>
<accession>A0AB39ZNC8</accession>
<proteinExistence type="predicted"/>
<name>A0AB39ZNC8_DROSZ</name>
<sequence>MEGGQGDEDTDFLFDIVVKSLDLYKPVKEPEKCEAQVKFAGLNIKLTPSRINVSDFANNRRTEFTTRPSVLRKALEEQGMQIVARYEGSSLGSNVMLFPDTFIDKICSTMNDLYYEDTILLMRRTDCVGTLTVFLVLIIKCTDLDIIREEPRRSSSRRSSRKSSAVVIPKKVQEKVVCTGLGPTFNPQDVMFIVGDPDPLLKIPSEPCPELPSEEGDIRLDLDLQRYRSLDNRRVVFPDDDPCLEEKPSFSQLKKLTDDYSKIIGLVTDKLKRMEVPISSAVTTEPPSEKNAPTPMDHKEIPEERWMPVPLRDDTEYDIKPIRFCPVCLHSMSWLPKYIPCPRCNIKPRPVLEELPKKPMTADEILDELLVKPKLTEDYEELCSKSCKKPILRVKKIKKKKNKPGLGQPVPESESESDVECPPCRCTCTLGTFCAHCRIRKMCEDIFKTEEKKVPEDENQLVIPQPGLNEDFCVIPEPINDRPYLTRVLSEMKHLYSLHDTKKLLEIEKRCESQTLLPYRPSKSSLALRQSHNLLDPYIPGAYRQTAGHKSCLPVEHTVPRRHGWDWPRTREARKHGWRPGAILRAAGQVMRYFLMPKEERGLCRRLADDQEEREREGLPLLNIYKKDGVIFVTLRALSTLDMQQKPITFRIVKSDLAVALRQIKRALKDQGFRKCTCHKSLMLCTCRDALEKFELNKALKKECQRRIMEPCPEHLVLTDTSVSDLELNLHVNPPAAARKPKEKALRNVVNHGTQTEKGIPAIEPKYPVPDSPFWRAFDCAAGDRYMGTAFGDNIETVFEDGIYGYGGGGQHGRAPVRRDSRVWGKRTGAPMPIGTAPDTIDPYRFTRTVWKTLPKKIVHQMRTNRKL</sequence>
<dbReference type="Proteomes" id="UP001652628">
    <property type="component" value="Chromosome 3"/>
</dbReference>
<evidence type="ECO:0000259" key="3">
    <source>
        <dbReference type="Pfam" id="PF16032"/>
    </source>
</evidence>
<feature type="domain" description="DUF4776" evidence="2">
    <location>
        <begin position="545"/>
        <end position="781"/>
    </location>
</feature>
<evidence type="ECO:0000313" key="5">
    <source>
        <dbReference type="RefSeq" id="XP_016939700.4"/>
    </source>
</evidence>